<organism evidence="1 2">
    <name type="scientific">Pandoravirus salinus</name>
    <dbReference type="NCBI Taxonomy" id="1349410"/>
    <lineage>
        <taxon>Viruses</taxon>
        <taxon>Pandoravirus</taxon>
    </lineage>
</organism>
<accession>S4VZI4</accession>
<dbReference type="EMBL" id="KC977571">
    <property type="protein sequence ID" value="AGO85783.1"/>
    <property type="molecule type" value="Genomic_DNA"/>
</dbReference>
<proteinExistence type="predicted"/>
<dbReference type="Proteomes" id="UP000204584">
    <property type="component" value="Segment"/>
</dbReference>
<dbReference type="KEGG" id="vg:16607570"/>
<evidence type="ECO:0000313" key="1">
    <source>
        <dbReference type="EMBL" id="AGO85783.1"/>
    </source>
</evidence>
<reference evidence="1 2" key="1">
    <citation type="journal article" date="2013" name="Science">
        <title>Pandoraviruses: amoeba viruses with genomes up to 2.5 Mb reaching that of parasitic eukaryotes.</title>
        <authorList>
            <person name="Philippe N."/>
            <person name="Legendre M."/>
            <person name="Doutre G."/>
            <person name="Coute Y."/>
            <person name="Poirot O."/>
            <person name="Lescot M."/>
            <person name="Arslan D."/>
            <person name="Seltzer V."/>
            <person name="Bertaux L."/>
            <person name="Bruley C."/>
            <person name="Garin J."/>
            <person name="Claverie J.M."/>
            <person name="Abergel C."/>
        </authorList>
    </citation>
    <scope>NUCLEOTIDE SEQUENCE [LARGE SCALE GENOMIC DNA]</scope>
</reference>
<dbReference type="GeneID" id="16607570"/>
<dbReference type="RefSeq" id="YP_008438863.1">
    <property type="nucleotide sequence ID" value="NC_022098.1"/>
</dbReference>
<sequence>MGDTWTRFMQTPDDGNQETVTLFGWRGTDADLHRKAAEGVKHVSNGLGMGRVEDLGLSADDGWVMEERPYLIPARVGDPEAQRVIHYMRAVPKRCHAVAVNHRTGQEIPMFTPEGGRLLCLALDAGASRDCMAYMEEKALRRERAALLREMCANALALSRRRQIPADVYESIRDLCRKGLDAKRQRDSAKS</sequence>
<gene>
    <name evidence="1" type="ORF">psal_cds_1377</name>
</gene>
<protein>
    <submittedName>
        <fullName evidence="1">Uncharacterized protein</fullName>
    </submittedName>
</protein>
<evidence type="ECO:0000313" key="2">
    <source>
        <dbReference type="Proteomes" id="UP000204584"/>
    </source>
</evidence>
<keyword evidence="2" id="KW-1185">Reference proteome</keyword>
<name>S4VZI4_9VIRU</name>